<accession>A0A9Q3FPN8</accession>
<feature type="compositionally biased region" description="Basic residues" evidence="1">
    <location>
        <begin position="97"/>
        <end position="111"/>
    </location>
</feature>
<proteinExistence type="predicted"/>
<keyword evidence="3" id="KW-1185">Reference proteome</keyword>
<name>A0A9Q3FPN8_9BASI</name>
<reference evidence="2" key="1">
    <citation type="submission" date="2021-03" db="EMBL/GenBank/DDBJ databases">
        <title>Draft genome sequence of rust myrtle Austropuccinia psidii MF-1, a brazilian biotype.</title>
        <authorList>
            <person name="Quecine M.C."/>
            <person name="Pachon D.M.R."/>
            <person name="Bonatelli M.L."/>
            <person name="Correr F.H."/>
            <person name="Franceschini L.M."/>
            <person name="Leite T.F."/>
            <person name="Margarido G.R.A."/>
            <person name="Almeida C.A."/>
            <person name="Ferrarezi J.A."/>
            <person name="Labate C.A."/>
        </authorList>
    </citation>
    <scope>NUCLEOTIDE SEQUENCE</scope>
    <source>
        <strain evidence="2">MF-1</strain>
    </source>
</reference>
<dbReference type="Proteomes" id="UP000765509">
    <property type="component" value="Unassembled WGS sequence"/>
</dbReference>
<dbReference type="AlphaFoldDB" id="A0A9Q3FPN8"/>
<evidence type="ECO:0000313" key="2">
    <source>
        <dbReference type="EMBL" id="MBW0541505.1"/>
    </source>
</evidence>
<protein>
    <submittedName>
        <fullName evidence="2">Uncharacterized protein</fullName>
    </submittedName>
</protein>
<feature type="compositionally biased region" description="Basic and acidic residues" evidence="1">
    <location>
        <begin position="87"/>
        <end position="96"/>
    </location>
</feature>
<comment type="caution">
    <text evidence="2">The sequence shown here is derived from an EMBL/GenBank/DDBJ whole genome shotgun (WGS) entry which is preliminary data.</text>
</comment>
<evidence type="ECO:0000256" key="1">
    <source>
        <dbReference type="SAM" id="MobiDB-lite"/>
    </source>
</evidence>
<gene>
    <name evidence="2" type="ORF">O181_081220</name>
</gene>
<feature type="region of interest" description="Disordered" evidence="1">
    <location>
        <begin position="1"/>
        <end position="111"/>
    </location>
</feature>
<feature type="compositionally biased region" description="Basic and acidic residues" evidence="1">
    <location>
        <begin position="37"/>
        <end position="49"/>
    </location>
</feature>
<organism evidence="2 3">
    <name type="scientific">Austropuccinia psidii MF-1</name>
    <dbReference type="NCBI Taxonomy" id="1389203"/>
    <lineage>
        <taxon>Eukaryota</taxon>
        <taxon>Fungi</taxon>
        <taxon>Dikarya</taxon>
        <taxon>Basidiomycota</taxon>
        <taxon>Pucciniomycotina</taxon>
        <taxon>Pucciniomycetes</taxon>
        <taxon>Pucciniales</taxon>
        <taxon>Sphaerophragmiaceae</taxon>
        <taxon>Austropuccinia</taxon>
    </lineage>
</organism>
<dbReference type="EMBL" id="AVOT02046168">
    <property type="protein sequence ID" value="MBW0541505.1"/>
    <property type="molecule type" value="Genomic_DNA"/>
</dbReference>
<sequence>MSPIEAGHGAAVVALKEEPKATHQDCSNHLPGDDVGISEKDLKGEEGSHRTRSGCLPTSHVAPMRRSLLNDYCPRVPTSKKKKKPQERKTIEDKSRPRTGKSKYSKHYKPKQLIRRSGNRCKLRIEDYISNQAMNYYVDQFIYKRKGFKHPRSFQVTMDTKDWLLKGKGTPPKVGKKNCGHLRRMRKRRLLVEYFSELYKDRPYRSAHRILNFTYERKLIFLKIMREALAVFNEPLKLKE</sequence>
<evidence type="ECO:0000313" key="3">
    <source>
        <dbReference type="Proteomes" id="UP000765509"/>
    </source>
</evidence>